<evidence type="ECO:0000256" key="2">
    <source>
        <dbReference type="ARBA" id="ARBA00023015"/>
    </source>
</evidence>
<feature type="domain" description="RNA polymerase sigma factor 70 region 4 type 2" evidence="5">
    <location>
        <begin position="119"/>
        <end position="171"/>
    </location>
</feature>
<dbReference type="Proteomes" id="UP000596427">
    <property type="component" value="Chromosome"/>
</dbReference>
<comment type="similarity">
    <text evidence="1">Belongs to the sigma-70 factor family. ECF subfamily.</text>
</comment>
<dbReference type="SUPFAM" id="SSF88659">
    <property type="entry name" value="Sigma3 and sigma4 domains of RNA polymerase sigma factors"/>
    <property type="match status" value="1"/>
</dbReference>
<dbReference type="GO" id="GO:0003677">
    <property type="term" value="F:DNA binding"/>
    <property type="evidence" value="ECO:0007669"/>
    <property type="project" value="InterPro"/>
</dbReference>
<organism evidence="6 7">
    <name type="scientific">Xanthobacter dioxanivorans</name>
    <dbReference type="NCBI Taxonomy" id="2528964"/>
    <lineage>
        <taxon>Bacteria</taxon>
        <taxon>Pseudomonadati</taxon>
        <taxon>Pseudomonadota</taxon>
        <taxon>Alphaproteobacteria</taxon>
        <taxon>Hyphomicrobiales</taxon>
        <taxon>Xanthobacteraceae</taxon>
        <taxon>Xanthobacter</taxon>
    </lineage>
</organism>
<gene>
    <name evidence="6" type="ORF">EZH22_17490</name>
</gene>
<dbReference type="InterPro" id="IPR013249">
    <property type="entry name" value="RNA_pol_sigma70_r4_t2"/>
</dbReference>
<evidence type="ECO:0000313" key="7">
    <source>
        <dbReference type="Proteomes" id="UP000596427"/>
    </source>
</evidence>
<dbReference type="InterPro" id="IPR013325">
    <property type="entry name" value="RNA_pol_sigma_r2"/>
</dbReference>
<dbReference type="Gene3D" id="1.10.10.10">
    <property type="entry name" value="Winged helix-like DNA-binding domain superfamily/Winged helix DNA-binding domain"/>
    <property type="match status" value="1"/>
</dbReference>
<dbReference type="InterPro" id="IPR036388">
    <property type="entry name" value="WH-like_DNA-bd_sf"/>
</dbReference>
<dbReference type="PANTHER" id="PTHR43133:SF62">
    <property type="entry name" value="RNA POLYMERASE SIGMA FACTOR SIGZ"/>
    <property type="match status" value="1"/>
</dbReference>
<proteinExistence type="inferred from homology"/>
<dbReference type="InterPro" id="IPR013324">
    <property type="entry name" value="RNA_pol_sigma_r3/r4-like"/>
</dbReference>
<dbReference type="Gene3D" id="1.10.1740.10">
    <property type="match status" value="1"/>
</dbReference>
<dbReference type="KEGG" id="xdi:EZH22_17490"/>
<evidence type="ECO:0000259" key="5">
    <source>
        <dbReference type="Pfam" id="PF08281"/>
    </source>
</evidence>
<evidence type="ECO:0000313" key="6">
    <source>
        <dbReference type="EMBL" id="QRG04927.1"/>
    </source>
</evidence>
<keyword evidence="2" id="KW-0805">Transcription regulation</keyword>
<evidence type="ECO:0000256" key="4">
    <source>
        <dbReference type="ARBA" id="ARBA00023163"/>
    </source>
</evidence>
<evidence type="ECO:0000256" key="3">
    <source>
        <dbReference type="ARBA" id="ARBA00023082"/>
    </source>
</evidence>
<dbReference type="SUPFAM" id="SSF88946">
    <property type="entry name" value="Sigma2 domain of RNA polymerase sigma factors"/>
    <property type="match status" value="1"/>
</dbReference>
<dbReference type="RefSeq" id="WP_203191802.1">
    <property type="nucleotide sequence ID" value="NZ_CP063362.1"/>
</dbReference>
<dbReference type="GO" id="GO:0016987">
    <property type="term" value="F:sigma factor activity"/>
    <property type="evidence" value="ECO:0007669"/>
    <property type="project" value="UniProtKB-KW"/>
</dbReference>
<sequence>MTPIRKVHALVEAVATGDRQAFEELYRLTSPKLYGIVLRLMRRPELAAEALRRTYGRIHAEAHTLKPQEDPVAWMVSIARACALDMAWRRPVGDAFEPFDVGQRGEDPLAGARRSPALQRLLTCLGTLPEERRRMVLLAFYDGWSREALSVYFDAPPAGIRAWMARSVAQLGACLGRRA</sequence>
<dbReference type="EMBL" id="CP063362">
    <property type="protein sequence ID" value="QRG04927.1"/>
    <property type="molecule type" value="Genomic_DNA"/>
</dbReference>
<evidence type="ECO:0000256" key="1">
    <source>
        <dbReference type="ARBA" id="ARBA00010641"/>
    </source>
</evidence>
<dbReference type="InterPro" id="IPR039425">
    <property type="entry name" value="RNA_pol_sigma-70-like"/>
</dbReference>
<accession>A0A974SH19</accession>
<dbReference type="GO" id="GO:0006352">
    <property type="term" value="P:DNA-templated transcription initiation"/>
    <property type="evidence" value="ECO:0007669"/>
    <property type="project" value="InterPro"/>
</dbReference>
<keyword evidence="7" id="KW-1185">Reference proteome</keyword>
<dbReference type="AlphaFoldDB" id="A0A974SH19"/>
<dbReference type="PANTHER" id="PTHR43133">
    <property type="entry name" value="RNA POLYMERASE ECF-TYPE SIGMA FACTO"/>
    <property type="match status" value="1"/>
</dbReference>
<protein>
    <submittedName>
        <fullName evidence="6">RNA polymerase subunit sigma-70</fullName>
    </submittedName>
</protein>
<keyword evidence="3" id="KW-0731">Sigma factor</keyword>
<reference evidence="6 7" key="1">
    <citation type="submission" date="2020-10" db="EMBL/GenBank/DDBJ databases">
        <title>Degradation of 1,4-Dioxane by Xanthobacter sp. YN2, via a Novel Group-2 Soluble Di-Iron Monooxygenase.</title>
        <authorList>
            <person name="Ma F."/>
            <person name="Wang Y."/>
            <person name="Yang J."/>
            <person name="Guo H."/>
            <person name="Su D."/>
            <person name="Yu L."/>
        </authorList>
    </citation>
    <scope>NUCLEOTIDE SEQUENCE [LARGE SCALE GENOMIC DNA]</scope>
    <source>
        <strain evidence="6 7">YN2</strain>
    </source>
</reference>
<name>A0A974SH19_9HYPH</name>
<keyword evidence="4" id="KW-0804">Transcription</keyword>
<dbReference type="Pfam" id="PF08281">
    <property type="entry name" value="Sigma70_r4_2"/>
    <property type="match status" value="1"/>
</dbReference>